<dbReference type="SUPFAM" id="SSF51366">
    <property type="entry name" value="Ribulose-phoshate binding barrel"/>
    <property type="match status" value="1"/>
</dbReference>
<comment type="caution">
    <text evidence="11">The sequence shown here is derived from an EMBL/GenBank/DDBJ whole genome shotgun (WGS) entry which is preliminary data.</text>
</comment>
<evidence type="ECO:0000256" key="4">
    <source>
        <dbReference type="ARBA" id="ARBA00009667"/>
    </source>
</evidence>
<evidence type="ECO:0000256" key="2">
    <source>
        <dbReference type="ARBA" id="ARBA00004496"/>
    </source>
</evidence>
<evidence type="ECO:0000256" key="6">
    <source>
        <dbReference type="ARBA" id="ARBA00022605"/>
    </source>
</evidence>
<comment type="subcellular location">
    <subcellularLocation>
        <location evidence="2 9">Cytoplasm</location>
    </subcellularLocation>
</comment>
<dbReference type="GO" id="GO:0005737">
    <property type="term" value="C:cytoplasm"/>
    <property type="evidence" value="ECO:0007669"/>
    <property type="project" value="UniProtKB-SubCell"/>
</dbReference>
<dbReference type="AlphaFoldDB" id="A0A9D9H2B0"/>
<dbReference type="GO" id="GO:0000162">
    <property type="term" value="P:L-tryptophan biosynthetic process"/>
    <property type="evidence" value="ECO:0007669"/>
    <property type="project" value="TreeGrafter"/>
</dbReference>
<keyword evidence="5 9" id="KW-0963">Cytoplasm</keyword>
<dbReference type="HAMAP" id="MF_01014">
    <property type="entry name" value="HisA"/>
    <property type="match status" value="1"/>
</dbReference>
<keyword evidence="7 9" id="KW-0368">Histidine biosynthesis</keyword>
<gene>
    <name evidence="9" type="primary">hisA</name>
    <name evidence="11" type="ORF">IAA97_05810</name>
</gene>
<dbReference type="PANTHER" id="PTHR43090:SF2">
    <property type="entry name" value="1-(5-PHOSPHORIBOSYL)-5-[(5-PHOSPHORIBOSYLAMINO)METHYLIDENEAMINO] IMIDAZOLE-4-CARBOXAMIDE ISOMERASE"/>
    <property type="match status" value="1"/>
</dbReference>
<evidence type="ECO:0000256" key="3">
    <source>
        <dbReference type="ARBA" id="ARBA00005133"/>
    </source>
</evidence>
<dbReference type="InterPro" id="IPR023016">
    <property type="entry name" value="HisA/PriA"/>
</dbReference>
<comment type="similarity">
    <text evidence="4 9 10">Belongs to the HisA/HisF family.</text>
</comment>
<dbReference type="FunFam" id="3.20.20.70:FF:000009">
    <property type="entry name" value="1-(5-phosphoribosyl)-5-[(5-phosphoribosylamino)methylideneamino] imidazole-4-carboxamide isomerase"/>
    <property type="match status" value="1"/>
</dbReference>
<keyword evidence="6 9" id="KW-0028">Amino-acid biosynthesis</keyword>
<name>A0A9D9H2B0_9SPIO</name>
<dbReference type="PANTHER" id="PTHR43090">
    <property type="entry name" value="1-(5-PHOSPHORIBOSYL)-5-[(5-PHOSPHORIBOSYLAMINO)METHYLIDENEAMINO] IMIDAZOLE-4-CARBOXAMIDE ISOMERASE"/>
    <property type="match status" value="1"/>
</dbReference>
<dbReference type="InterPro" id="IPR013785">
    <property type="entry name" value="Aldolase_TIM"/>
</dbReference>
<reference evidence="11" key="2">
    <citation type="journal article" date="2021" name="PeerJ">
        <title>Extensive microbial diversity within the chicken gut microbiome revealed by metagenomics and culture.</title>
        <authorList>
            <person name="Gilroy R."/>
            <person name="Ravi A."/>
            <person name="Getino M."/>
            <person name="Pursley I."/>
            <person name="Horton D.L."/>
            <person name="Alikhan N.F."/>
            <person name="Baker D."/>
            <person name="Gharbi K."/>
            <person name="Hall N."/>
            <person name="Watson M."/>
            <person name="Adriaenssens E.M."/>
            <person name="Foster-Nyarko E."/>
            <person name="Jarju S."/>
            <person name="Secka A."/>
            <person name="Antonio M."/>
            <person name="Oren A."/>
            <person name="Chaudhuri R.R."/>
            <person name="La Ragione R."/>
            <person name="Hildebrand F."/>
            <person name="Pallen M.J."/>
        </authorList>
    </citation>
    <scope>NUCLEOTIDE SEQUENCE</scope>
    <source>
        <strain evidence="11">7293</strain>
    </source>
</reference>
<dbReference type="CDD" id="cd04732">
    <property type="entry name" value="HisA"/>
    <property type="match status" value="1"/>
</dbReference>
<dbReference type="EC" id="5.3.1.16" evidence="9"/>
<evidence type="ECO:0000313" key="11">
    <source>
        <dbReference type="EMBL" id="MBO8436475.1"/>
    </source>
</evidence>
<comment type="catalytic activity">
    <reaction evidence="1 9">
        <text>1-(5-phospho-beta-D-ribosyl)-5-[(5-phospho-beta-D-ribosylamino)methylideneamino]imidazole-4-carboxamide = 5-[(5-phospho-1-deoxy-D-ribulos-1-ylimino)methylamino]-1-(5-phospho-beta-D-ribosyl)imidazole-4-carboxamide</text>
        <dbReference type="Rhea" id="RHEA:15469"/>
        <dbReference type="ChEBI" id="CHEBI:58435"/>
        <dbReference type="ChEBI" id="CHEBI:58525"/>
        <dbReference type="EC" id="5.3.1.16"/>
    </reaction>
</comment>
<proteinExistence type="inferred from homology"/>
<evidence type="ECO:0000256" key="9">
    <source>
        <dbReference type="HAMAP-Rule" id="MF_01014"/>
    </source>
</evidence>
<evidence type="ECO:0000313" key="12">
    <source>
        <dbReference type="Proteomes" id="UP000823615"/>
    </source>
</evidence>
<dbReference type="Proteomes" id="UP000823615">
    <property type="component" value="Unassembled WGS sequence"/>
</dbReference>
<evidence type="ECO:0000256" key="7">
    <source>
        <dbReference type="ARBA" id="ARBA00023102"/>
    </source>
</evidence>
<feature type="active site" description="Proton acceptor" evidence="9">
    <location>
        <position position="8"/>
    </location>
</feature>
<dbReference type="InterPro" id="IPR006062">
    <property type="entry name" value="His_biosynth"/>
</dbReference>
<dbReference type="Pfam" id="PF00977">
    <property type="entry name" value="His_biosynth"/>
    <property type="match status" value="1"/>
</dbReference>
<dbReference type="Gene3D" id="3.20.20.70">
    <property type="entry name" value="Aldolase class I"/>
    <property type="match status" value="1"/>
</dbReference>
<dbReference type="InterPro" id="IPR011060">
    <property type="entry name" value="RibuloseP-bd_barrel"/>
</dbReference>
<evidence type="ECO:0000256" key="8">
    <source>
        <dbReference type="ARBA" id="ARBA00023235"/>
    </source>
</evidence>
<dbReference type="GO" id="GO:0000105">
    <property type="term" value="P:L-histidine biosynthetic process"/>
    <property type="evidence" value="ECO:0007669"/>
    <property type="project" value="UniProtKB-UniRule"/>
</dbReference>
<comment type="pathway">
    <text evidence="3 9">Amino-acid biosynthesis; L-histidine biosynthesis; L-histidine from 5-phospho-alpha-D-ribose 1-diphosphate: step 4/9.</text>
</comment>
<evidence type="ECO:0000256" key="5">
    <source>
        <dbReference type="ARBA" id="ARBA00022490"/>
    </source>
</evidence>
<feature type="active site" description="Proton donor" evidence="9">
    <location>
        <position position="128"/>
    </location>
</feature>
<dbReference type="GO" id="GO:0003949">
    <property type="term" value="F:1-(5-phosphoribosyl)-5-[(5-phosphoribosylamino)methylideneamino]imidazole-4-carboxamide isomerase activity"/>
    <property type="evidence" value="ECO:0007669"/>
    <property type="project" value="UniProtKB-UniRule"/>
</dbReference>
<protein>
    <recommendedName>
        <fullName evidence="9">1-(5-phosphoribosyl)-5-[(5-phosphoribosylamino)methylideneamino] imidazole-4-carboxamide isomerase</fullName>
        <ecNumber evidence="9">5.3.1.16</ecNumber>
    </recommendedName>
    <alternativeName>
        <fullName evidence="9">Phosphoribosylformimino-5-aminoimidazole carboxamide ribotide isomerase</fullName>
    </alternativeName>
</protein>
<reference evidence="11" key="1">
    <citation type="submission" date="2020-10" db="EMBL/GenBank/DDBJ databases">
        <authorList>
            <person name="Gilroy R."/>
        </authorList>
    </citation>
    <scope>NUCLEOTIDE SEQUENCE</scope>
    <source>
        <strain evidence="11">7293</strain>
    </source>
</reference>
<evidence type="ECO:0000256" key="10">
    <source>
        <dbReference type="RuleBase" id="RU003657"/>
    </source>
</evidence>
<keyword evidence="8 9" id="KW-0413">Isomerase</keyword>
<dbReference type="EMBL" id="JADIMT010000069">
    <property type="protein sequence ID" value="MBO8436475.1"/>
    <property type="molecule type" value="Genomic_DNA"/>
</dbReference>
<evidence type="ECO:0000256" key="1">
    <source>
        <dbReference type="ARBA" id="ARBA00000901"/>
    </source>
</evidence>
<dbReference type="InterPro" id="IPR044524">
    <property type="entry name" value="Isoase_HisA-like"/>
</dbReference>
<accession>A0A9D9H2B0</accession>
<sequence>MKVIPAIDLIDGRPVRLSEGDYKRKTDYNRDALDVAKAFEDGGLERLHLVDLDAAAGRGNNLAILDKIASRTSLTIDFGGGIRSRTSLISAFESGASYVNVGSAAFKKPGEVLSWNSEWPGRIILSADLKDGKVAVSGWMEETAADGVEFISRFLASGVKEAVVTDISRDGMLSGPAIELYKMILSKLPALHLVASGGVSSVSDLLELKKAGLFAAIVGKAYYENRITIEEMKEAECSQDE</sequence>
<organism evidence="11 12">
    <name type="scientific">Candidatus Ornithospirochaeta stercoripullorum</name>
    <dbReference type="NCBI Taxonomy" id="2840899"/>
    <lineage>
        <taxon>Bacteria</taxon>
        <taxon>Pseudomonadati</taxon>
        <taxon>Spirochaetota</taxon>
        <taxon>Spirochaetia</taxon>
        <taxon>Spirochaetales</taxon>
        <taxon>Spirochaetaceae</taxon>
        <taxon>Spirochaetaceae incertae sedis</taxon>
        <taxon>Candidatus Ornithospirochaeta</taxon>
    </lineage>
</organism>